<reference evidence="2 3" key="1">
    <citation type="submission" date="2020-07" db="EMBL/GenBank/DDBJ databases">
        <title>Metarhizium humberi genome.</title>
        <authorList>
            <person name="Lysoe E."/>
        </authorList>
    </citation>
    <scope>NUCLEOTIDE SEQUENCE [LARGE SCALE GENOMIC DNA]</scope>
    <source>
        <strain evidence="2 3">ESALQ1638</strain>
    </source>
</reference>
<protein>
    <recommendedName>
        <fullName evidence="1">Heterokaryon incompatibility domain-containing protein</fullName>
    </recommendedName>
</protein>
<organism evidence="2 3">
    <name type="scientific">Metarhizium humberi</name>
    <dbReference type="NCBI Taxonomy" id="2596975"/>
    <lineage>
        <taxon>Eukaryota</taxon>
        <taxon>Fungi</taxon>
        <taxon>Dikarya</taxon>
        <taxon>Ascomycota</taxon>
        <taxon>Pezizomycotina</taxon>
        <taxon>Sordariomycetes</taxon>
        <taxon>Hypocreomycetidae</taxon>
        <taxon>Hypocreales</taxon>
        <taxon>Clavicipitaceae</taxon>
        <taxon>Metarhizium</taxon>
    </lineage>
</organism>
<feature type="domain" description="Heterokaryon incompatibility" evidence="1">
    <location>
        <begin position="61"/>
        <end position="247"/>
    </location>
</feature>
<gene>
    <name evidence="2" type="ORF">MHUMG1_08969</name>
</gene>
<proteinExistence type="predicted"/>
<dbReference type="PANTHER" id="PTHR24148">
    <property type="entry name" value="ANKYRIN REPEAT DOMAIN-CONTAINING PROTEIN 39 HOMOLOG-RELATED"/>
    <property type="match status" value="1"/>
</dbReference>
<accession>A0A9P8M499</accession>
<evidence type="ECO:0000259" key="1">
    <source>
        <dbReference type="Pfam" id="PF06985"/>
    </source>
</evidence>
<dbReference type="Proteomes" id="UP000764110">
    <property type="component" value="Unassembled WGS sequence"/>
</dbReference>
<dbReference type="Pfam" id="PF06985">
    <property type="entry name" value="HET"/>
    <property type="match status" value="1"/>
</dbReference>
<dbReference type="PANTHER" id="PTHR24148:SF73">
    <property type="entry name" value="HET DOMAIN PROTEIN (AFU_ORTHOLOGUE AFUA_8G01020)"/>
    <property type="match status" value="1"/>
</dbReference>
<evidence type="ECO:0000313" key="2">
    <source>
        <dbReference type="EMBL" id="KAH0593247.1"/>
    </source>
</evidence>
<dbReference type="AlphaFoldDB" id="A0A9P8M499"/>
<comment type="caution">
    <text evidence="2">The sequence shown here is derived from an EMBL/GenBank/DDBJ whole genome shotgun (WGS) entry which is preliminary data.</text>
</comment>
<evidence type="ECO:0000313" key="3">
    <source>
        <dbReference type="Proteomes" id="UP000764110"/>
    </source>
</evidence>
<dbReference type="Pfam" id="PF26639">
    <property type="entry name" value="Het-6_barrel"/>
    <property type="match status" value="1"/>
</dbReference>
<dbReference type="InterPro" id="IPR010730">
    <property type="entry name" value="HET"/>
</dbReference>
<sequence>MFRMRSPEIYPYAPLDLSRQTFRLIRLLPPKPPVIPGRYGTLRIEIIEAEIDAASKPSRAYDALTYVWGVAAHEKPTRAIIVEDRGASYRLWIHRPLELALLHLVQDRATRLPLFVDQICINQDANLSGGHNEKAHQVRLMRAIYSRCRRALVWLGTATRASDEWFTYTREICHSGLLSGLMGPRAPSFMRVFDAVMDPSVSVAGQTREDRDALLALVLRHGARYPVAGFADVLDRPWFGRLWTIQEACLAPGVTVVCGRQALCLECFRAGALFFSVCNTHWVRQPGPRRTRTELRRRDAIFQKTPRLRRVVQERKAIHATGVRQSLYDVVLKYNVNGGRAKIGATLPEDRIFGLLGLAADDDPLRRRVRVRYDAVDPEAGVVRIYTEVAALLLGHSVDALLYVQAGRRTGGLPSWVPDWTMELRLPVGYASLKEALFCAGGPEDQGRFCVDLGAGRLTIRGCMVGEVVAVGGHTYRDRVDGMMQRDVDYRWAKKFFDEAAQFTRDAGAMRDDDEASLALRSRRVCDSGLSHEQFVRRLGVDDGVRRLGVVHGYYYRIGRRLLESDETVASYHISRIYRTVGITPWYFIPPPEMDTLRMCARDPSLACRVLCSAVGDFVEDMVGMCVASARISVVPYYLRLRRRYAKVTLHVGDEAMRQHGFDPDQGTREDMAAFSDNILKNVGRRLYRTKTGYVGIGPPEMRAGDAVTVFHGGTTPHLLRRVARPESGNDELWQYVGEAYCDGMMHGEALEATSERSFTLC</sequence>
<dbReference type="EMBL" id="JACEFI010000022">
    <property type="protein sequence ID" value="KAH0593247.1"/>
    <property type="molecule type" value="Genomic_DNA"/>
</dbReference>
<keyword evidence="3" id="KW-1185">Reference proteome</keyword>
<dbReference type="InterPro" id="IPR052895">
    <property type="entry name" value="HetReg/Transcr_Mod"/>
</dbReference>
<name>A0A9P8M499_9HYPO</name>